<dbReference type="Proteomes" id="UP001163846">
    <property type="component" value="Unassembled WGS sequence"/>
</dbReference>
<evidence type="ECO:0000256" key="5">
    <source>
        <dbReference type="ARBA" id="ARBA00023128"/>
    </source>
</evidence>
<dbReference type="InterPro" id="IPR039205">
    <property type="entry name" value="NDUFA11"/>
</dbReference>
<protein>
    <recommendedName>
        <fullName evidence="9">NADH dehydrogenase [ubiquinone] 1 alpha subcomplex subunit 11</fullName>
    </recommendedName>
</protein>
<proteinExistence type="predicted"/>
<evidence type="ECO:0000256" key="3">
    <source>
        <dbReference type="ARBA" id="ARBA00022792"/>
    </source>
</evidence>
<dbReference type="GO" id="GO:0005743">
    <property type="term" value="C:mitochondrial inner membrane"/>
    <property type="evidence" value="ECO:0007669"/>
    <property type="project" value="UniProtKB-SubCell"/>
</dbReference>
<dbReference type="GO" id="GO:0045271">
    <property type="term" value="C:respiratory chain complex I"/>
    <property type="evidence" value="ECO:0007669"/>
    <property type="project" value="InterPro"/>
</dbReference>
<organism evidence="7 8">
    <name type="scientific">Lentinula raphanica</name>
    <dbReference type="NCBI Taxonomy" id="153919"/>
    <lineage>
        <taxon>Eukaryota</taxon>
        <taxon>Fungi</taxon>
        <taxon>Dikarya</taxon>
        <taxon>Basidiomycota</taxon>
        <taxon>Agaricomycotina</taxon>
        <taxon>Agaricomycetes</taxon>
        <taxon>Agaricomycetidae</taxon>
        <taxon>Agaricales</taxon>
        <taxon>Marasmiineae</taxon>
        <taxon>Omphalotaceae</taxon>
        <taxon>Lentinula</taxon>
    </lineage>
</organism>
<evidence type="ECO:0000313" key="8">
    <source>
        <dbReference type="Proteomes" id="UP001163846"/>
    </source>
</evidence>
<keyword evidence="2" id="KW-0812">Transmembrane</keyword>
<dbReference type="GO" id="GO:0006120">
    <property type="term" value="P:mitochondrial electron transport, NADH to ubiquinone"/>
    <property type="evidence" value="ECO:0007669"/>
    <property type="project" value="InterPro"/>
</dbReference>
<dbReference type="EMBL" id="MU806001">
    <property type="protein sequence ID" value="KAJ3842589.1"/>
    <property type="molecule type" value="Genomic_DNA"/>
</dbReference>
<accession>A0AA38PGN0</accession>
<sequence>MPDDFEPKSALKNASMLGLQTGALGLVYSTLQNALGQHSSGALGVFTRTGSTITFFAAMGAAFAFTEATVANQRQKNDHYNGAAAGCAAGFLAGIRARSLPIALGGCAFLGTTIGIFDKAGAFTGTESVLSNEQRSKFFKKPLDLKSPSSPSQ</sequence>
<keyword evidence="3" id="KW-0999">Mitochondrion inner membrane</keyword>
<keyword evidence="8" id="KW-1185">Reference proteome</keyword>
<reference evidence="7" key="1">
    <citation type="submission" date="2022-08" db="EMBL/GenBank/DDBJ databases">
        <authorList>
            <consortium name="DOE Joint Genome Institute"/>
            <person name="Min B."/>
            <person name="Riley R."/>
            <person name="Sierra-Patev S."/>
            <person name="Naranjo-Ortiz M."/>
            <person name="Looney B."/>
            <person name="Konkel Z."/>
            <person name="Slot J.C."/>
            <person name="Sakamoto Y."/>
            <person name="Steenwyk J.L."/>
            <person name="Rokas A."/>
            <person name="Carro J."/>
            <person name="Camarero S."/>
            <person name="Ferreira P."/>
            <person name="Molpeceres G."/>
            <person name="Ruiz-Duenas F.J."/>
            <person name="Serrano A."/>
            <person name="Henrissat B."/>
            <person name="Drula E."/>
            <person name="Hughes K.W."/>
            <person name="Mata J.L."/>
            <person name="Ishikawa N.K."/>
            <person name="Vargas-Isla R."/>
            <person name="Ushijima S."/>
            <person name="Smith C.A."/>
            <person name="Ahrendt S."/>
            <person name="Andreopoulos W."/>
            <person name="He G."/>
            <person name="Labutti K."/>
            <person name="Lipzen A."/>
            <person name="Ng V."/>
            <person name="Sandor L."/>
            <person name="Barry K."/>
            <person name="Martinez A.T."/>
            <person name="Xiao Y."/>
            <person name="Gibbons J.G."/>
            <person name="Terashima K."/>
            <person name="Hibbett D.S."/>
            <person name="Grigoriev I.V."/>
        </authorList>
    </citation>
    <scope>NUCLEOTIDE SEQUENCE</scope>
    <source>
        <strain evidence="7">TFB9207</strain>
    </source>
</reference>
<comment type="subcellular location">
    <subcellularLocation>
        <location evidence="1">Mitochondrion inner membrane</location>
        <topology evidence="1">Multi-pass membrane protein</topology>
    </subcellularLocation>
</comment>
<gene>
    <name evidence="7" type="ORF">F5878DRAFT_607317</name>
</gene>
<keyword evidence="6" id="KW-0472">Membrane</keyword>
<dbReference type="Pfam" id="PF02466">
    <property type="entry name" value="Tim17"/>
    <property type="match status" value="1"/>
</dbReference>
<dbReference type="PANTHER" id="PTHR21382">
    <property type="entry name" value="NADH-UBIQUINONE OXIDOREDUCTASE SUBUNIT"/>
    <property type="match status" value="1"/>
</dbReference>
<name>A0AA38PGN0_9AGAR</name>
<evidence type="ECO:0000256" key="2">
    <source>
        <dbReference type="ARBA" id="ARBA00022692"/>
    </source>
</evidence>
<dbReference type="AlphaFoldDB" id="A0AA38PGN0"/>
<comment type="caution">
    <text evidence="7">The sequence shown here is derived from an EMBL/GenBank/DDBJ whole genome shotgun (WGS) entry which is preliminary data.</text>
</comment>
<keyword evidence="5" id="KW-0496">Mitochondrion</keyword>
<evidence type="ECO:0008006" key="9">
    <source>
        <dbReference type="Google" id="ProtNLM"/>
    </source>
</evidence>
<keyword evidence="4" id="KW-1133">Transmembrane helix</keyword>
<evidence type="ECO:0000313" key="7">
    <source>
        <dbReference type="EMBL" id="KAJ3842589.1"/>
    </source>
</evidence>
<evidence type="ECO:0000256" key="6">
    <source>
        <dbReference type="ARBA" id="ARBA00023136"/>
    </source>
</evidence>
<evidence type="ECO:0000256" key="4">
    <source>
        <dbReference type="ARBA" id="ARBA00022989"/>
    </source>
</evidence>
<dbReference type="PANTHER" id="PTHR21382:SF1">
    <property type="entry name" value="NADH DEHYDROGENASE [UBIQUINONE] 1 ALPHA SUBCOMPLEX SUBUNIT 11"/>
    <property type="match status" value="1"/>
</dbReference>
<evidence type="ECO:0000256" key="1">
    <source>
        <dbReference type="ARBA" id="ARBA00004448"/>
    </source>
</evidence>